<feature type="region of interest" description="Disordered" evidence="5">
    <location>
        <begin position="133"/>
        <end position="164"/>
    </location>
</feature>
<dbReference type="InterPro" id="IPR050987">
    <property type="entry name" value="AtrR-like"/>
</dbReference>
<reference evidence="7" key="1">
    <citation type="submission" date="2020-11" db="EMBL/GenBank/DDBJ databases">
        <authorList>
            <consortium name="DOE Joint Genome Institute"/>
            <person name="Ahrendt S."/>
            <person name="Riley R."/>
            <person name="Andreopoulos W."/>
            <person name="Labutti K."/>
            <person name="Pangilinan J."/>
            <person name="Ruiz-Duenas F.J."/>
            <person name="Barrasa J.M."/>
            <person name="Sanchez-Garcia M."/>
            <person name="Camarero S."/>
            <person name="Miyauchi S."/>
            <person name="Serrano A."/>
            <person name="Linde D."/>
            <person name="Babiker R."/>
            <person name="Drula E."/>
            <person name="Ayuso-Fernandez I."/>
            <person name="Pacheco R."/>
            <person name="Padilla G."/>
            <person name="Ferreira P."/>
            <person name="Barriuso J."/>
            <person name="Kellner H."/>
            <person name="Castanera R."/>
            <person name="Alfaro M."/>
            <person name="Ramirez L."/>
            <person name="Pisabarro A.G."/>
            <person name="Kuo A."/>
            <person name="Tritt A."/>
            <person name="Lipzen A."/>
            <person name="He G."/>
            <person name="Yan M."/>
            <person name="Ng V."/>
            <person name="Cullen D."/>
            <person name="Martin F."/>
            <person name="Rosso M.-N."/>
            <person name="Henrissat B."/>
            <person name="Hibbett D."/>
            <person name="Martinez A.T."/>
            <person name="Grigoriev I.V."/>
        </authorList>
    </citation>
    <scope>NUCLEOTIDE SEQUENCE</scope>
    <source>
        <strain evidence="7">AH 40177</strain>
    </source>
</reference>
<dbReference type="Proteomes" id="UP000772434">
    <property type="component" value="Unassembled WGS sequence"/>
</dbReference>
<comment type="caution">
    <text evidence="7">The sequence shown here is derived from an EMBL/GenBank/DDBJ whole genome shotgun (WGS) entry which is preliminary data.</text>
</comment>
<dbReference type="PROSITE" id="PS00463">
    <property type="entry name" value="ZN2_CY6_FUNGAL_1"/>
    <property type="match status" value="1"/>
</dbReference>
<comment type="subcellular location">
    <subcellularLocation>
        <location evidence="1">Nucleus</location>
    </subcellularLocation>
</comment>
<evidence type="ECO:0000256" key="2">
    <source>
        <dbReference type="ARBA" id="ARBA00022723"/>
    </source>
</evidence>
<accession>A0A9P5Q4H9</accession>
<keyword evidence="4" id="KW-0539">Nucleus</keyword>
<dbReference type="Pfam" id="PF00172">
    <property type="entry name" value="Zn_clus"/>
    <property type="match status" value="1"/>
</dbReference>
<gene>
    <name evidence="7" type="ORF">BDP27DRAFT_143170</name>
</gene>
<dbReference type="InterPro" id="IPR001138">
    <property type="entry name" value="Zn2Cys6_DnaBD"/>
</dbReference>
<proteinExistence type="predicted"/>
<dbReference type="GO" id="GO:0005634">
    <property type="term" value="C:nucleus"/>
    <property type="evidence" value="ECO:0007669"/>
    <property type="project" value="UniProtKB-SubCell"/>
</dbReference>
<evidence type="ECO:0000256" key="1">
    <source>
        <dbReference type="ARBA" id="ARBA00004123"/>
    </source>
</evidence>
<feature type="region of interest" description="Disordered" evidence="5">
    <location>
        <begin position="693"/>
        <end position="737"/>
    </location>
</feature>
<feature type="compositionally biased region" description="Low complexity" evidence="5">
    <location>
        <begin position="566"/>
        <end position="578"/>
    </location>
</feature>
<dbReference type="GO" id="GO:0008270">
    <property type="term" value="F:zinc ion binding"/>
    <property type="evidence" value="ECO:0007669"/>
    <property type="project" value="InterPro"/>
</dbReference>
<dbReference type="InterPro" id="IPR007219">
    <property type="entry name" value="XnlR_reg_dom"/>
</dbReference>
<dbReference type="CDD" id="cd00067">
    <property type="entry name" value="GAL4"/>
    <property type="match status" value="1"/>
</dbReference>
<dbReference type="GO" id="GO:0006351">
    <property type="term" value="P:DNA-templated transcription"/>
    <property type="evidence" value="ECO:0007669"/>
    <property type="project" value="InterPro"/>
</dbReference>
<feature type="domain" description="Zn(2)-C6 fungal-type" evidence="6">
    <location>
        <begin position="20"/>
        <end position="52"/>
    </location>
</feature>
<evidence type="ECO:0000259" key="6">
    <source>
        <dbReference type="PROSITE" id="PS50048"/>
    </source>
</evidence>
<feature type="compositionally biased region" description="Polar residues" evidence="5">
    <location>
        <begin position="750"/>
        <end position="766"/>
    </location>
</feature>
<keyword evidence="3" id="KW-0238">DNA-binding</keyword>
<feature type="region of interest" description="Disordered" evidence="5">
    <location>
        <begin position="559"/>
        <end position="578"/>
    </location>
</feature>
<evidence type="ECO:0000256" key="3">
    <source>
        <dbReference type="ARBA" id="ARBA00023125"/>
    </source>
</evidence>
<dbReference type="EMBL" id="JADNRY010000012">
    <property type="protein sequence ID" value="KAF9074634.1"/>
    <property type="molecule type" value="Genomic_DNA"/>
</dbReference>
<protein>
    <submittedName>
        <fullName evidence="7">Fungal-specific transcription factor domain-containing protein</fullName>
    </submittedName>
</protein>
<dbReference type="PANTHER" id="PTHR46910:SF3">
    <property type="entry name" value="HALOTOLERANCE PROTEIN 9-RELATED"/>
    <property type="match status" value="1"/>
</dbReference>
<dbReference type="GO" id="GO:0003677">
    <property type="term" value="F:DNA binding"/>
    <property type="evidence" value="ECO:0007669"/>
    <property type="project" value="UniProtKB-KW"/>
</dbReference>
<dbReference type="SMART" id="SM00906">
    <property type="entry name" value="Fungal_trans"/>
    <property type="match status" value="1"/>
</dbReference>
<keyword evidence="8" id="KW-1185">Reference proteome</keyword>
<feature type="region of interest" description="Disordered" evidence="5">
    <location>
        <begin position="749"/>
        <end position="780"/>
    </location>
</feature>
<name>A0A9P5Q4H9_9AGAR</name>
<dbReference type="InterPro" id="IPR036864">
    <property type="entry name" value="Zn2-C6_fun-type_DNA-bd_sf"/>
</dbReference>
<dbReference type="AlphaFoldDB" id="A0A9P5Q4H9"/>
<keyword evidence="2" id="KW-0479">Metal-binding</keyword>
<dbReference type="SUPFAM" id="SSF57701">
    <property type="entry name" value="Zn2/Cys6 DNA-binding domain"/>
    <property type="match status" value="1"/>
</dbReference>
<dbReference type="Gene3D" id="4.10.240.10">
    <property type="entry name" value="Zn(2)-C6 fungal-type DNA-binding domain"/>
    <property type="match status" value="1"/>
</dbReference>
<dbReference type="PANTHER" id="PTHR46910">
    <property type="entry name" value="TRANSCRIPTION FACTOR PDR1"/>
    <property type="match status" value="1"/>
</dbReference>
<feature type="compositionally biased region" description="Low complexity" evidence="5">
    <location>
        <begin position="720"/>
        <end position="737"/>
    </location>
</feature>
<dbReference type="OrthoDB" id="4456959at2759"/>
<dbReference type="Pfam" id="PF04082">
    <property type="entry name" value="Fungal_trans"/>
    <property type="match status" value="1"/>
</dbReference>
<dbReference type="SMART" id="SM00066">
    <property type="entry name" value="GAL4"/>
    <property type="match status" value="1"/>
</dbReference>
<evidence type="ECO:0000256" key="5">
    <source>
        <dbReference type="SAM" id="MobiDB-lite"/>
    </source>
</evidence>
<dbReference type="GO" id="GO:0000981">
    <property type="term" value="F:DNA-binding transcription factor activity, RNA polymerase II-specific"/>
    <property type="evidence" value="ECO:0007669"/>
    <property type="project" value="InterPro"/>
</dbReference>
<evidence type="ECO:0000313" key="8">
    <source>
        <dbReference type="Proteomes" id="UP000772434"/>
    </source>
</evidence>
<evidence type="ECO:0000313" key="7">
    <source>
        <dbReference type="EMBL" id="KAF9074634.1"/>
    </source>
</evidence>
<dbReference type="PROSITE" id="PS50048">
    <property type="entry name" value="ZN2_CY6_FUNGAL_2"/>
    <property type="match status" value="1"/>
</dbReference>
<organism evidence="7 8">
    <name type="scientific">Rhodocollybia butyracea</name>
    <dbReference type="NCBI Taxonomy" id="206335"/>
    <lineage>
        <taxon>Eukaryota</taxon>
        <taxon>Fungi</taxon>
        <taxon>Dikarya</taxon>
        <taxon>Basidiomycota</taxon>
        <taxon>Agaricomycotina</taxon>
        <taxon>Agaricomycetes</taxon>
        <taxon>Agaricomycetidae</taxon>
        <taxon>Agaricales</taxon>
        <taxon>Marasmiineae</taxon>
        <taxon>Omphalotaceae</taxon>
        <taxon>Rhodocollybia</taxon>
    </lineage>
</organism>
<sequence length="889" mass="98519">MTTANDSSKESRASTRKSQACDACRARKIKCEAPMPGQPCSGCRSAELECKFTYTRKKRRPNLAPRSRNYGVDTAQVLVDNIISSLDEYSIPQDPDSVREMLISLAKYARSLEIRINRSSKLGSTADLPLVIRDSSGSPHCRNKLTSPNPGTLSETSDKEESDEDLLQDFRTLSIGTQERHFGRSSNYLFLHSAMEYRGDQMAAKGNDPYKQQIEVVMRPEMWVTDIWKWAPEPPTPTYTFPPNDLLFVLIDIYFHEISPYYFPLLHRPTFERSVLAGHHLADSNFGAVVLAVCALASRHSDDPRNKINPTDYEQLAGWKWFRQIQLVRPSFVDTTSIHELQLYCLACSFLSSTTVADACWPLVGLGLRLAQERGIHRSKPGKPRTPESEQWLRAFWCLNGLDILIGSSLGRPLATTANDFDVDQIAECDDEYWDSSTAAFVQPPAKPSALSFGVYLNKLLQIAASIQRTIYAVKRPNSDEFTSKAANKGAIEWNQRQVIKHDSALNEWLDSLPENLRWDPHRGDAVFFSQSVMLHTTFYFVQTTLHKKFVMKVAKPLNAASNSGSSPESATSTNTASSKAHKTFESLEMRMSFPSLAVCANAARCSVNISQAHHRRGLPPLGSLYLNLLANTAGILLVALWRSKHSTGAGSAASRKEHSDLQKCFAILTSYERRNQSSGRIVDKFSALAKSEELDTVPEPPHPSRKRRSDDAELDTDTPSSWSASPSSLSSGSLGIPSQAMLQDFGATGTITSGSQSASTNTTLPSFDDARTQPVGSAHSSNLMWSSPEFGMIASPNGTLGEISAHDVFGVEPVPVLAFDPEAIRNQTRPLENSELRNGLFDELYQFPENSNGTNAIGFNFDDNIDLDDWTLFMRNVDDALFEVGVGR</sequence>
<evidence type="ECO:0000256" key="4">
    <source>
        <dbReference type="ARBA" id="ARBA00023242"/>
    </source>
</evidence>
<dbReference type="CDD" id="cd12148">
    <property type="entry name" value="fungal_TF_MHR"/>
    <property type="match status" value="1"/>
</dbReference>